<feature type="transmembrane region" description="Helical" evidence="9">
    <location>
        <begin position="329"/>
        <end position="351"/>
    </location>
</feature>
<dbReference type="InterPro" id="IPR050980">
    <property type="entry name" value="2C_sensor_his_kinase"/>
</dbReference>
<dbReference type="PANTHER" id="PTHR44936">
    <property type="entry name" value="SENSOR PROTEIN CREC"/>
    <property type="match status" value="1"/>
</dbReference>
<sequence>MSGIDGKKLHLGQYSLSYHIMIVLLVIGMIFISMVFFILYYQEKHAIQSDYLLSQQYGEESLINAVQLADQSFSFYDNVYNQPLRLALLRFREYYNQSHQQAEKMDLFKIRNDIGTFFDLPIDIYIINASGAIEYSTFDTDIGLNFSSYPKFSEKLRKIRDGDTIAYDAIVTGTKLGEERKYAYIPTPDHRYILEIGINLDEFFRKEGISKYPRLAMWYSKTRNDVKSLWIFDRTVLSAPDIRTSIQGIEVYPAVFSEVEGRKEHLKQVFHTKENLLIEDPSSETITKYLYIPQLSSSSVSSGLFDKVAEITYTTTQIRERENSLLGKIILLAVIVILVFLMIVVAITRYITRPVYQIVEDIEKIADGNYDHQIRRTKGFEFRRLESSIQKLVLRLKEDIISIKQKSNELDKELNQRLSAEESLKAANYKLSLLSSITRHDILNQISVVSSGLDILEDDVPRNEETPHYFSLIRDAISNIHEMILFSRIYEEVGVYKPAWQNLSKIIIETKKSLNTGSCKVIDNTGNLEILADPMFDRVIFNLIENVLRHGGKVNQISFDVSMSGDKCILIVSDDGIGISSSDKEKIFDRGFGKNTGLGLFLTREILSLTGILITETGRPGFGTRFEIYMPPGKWRISPGDAVPE</sequence>
<keyword evidence="3" id="KW-0597">Phosphoprotein</keyword>
<name>A0A2V2NK81_9EURY</name>
<dbReference type="Pfam" id="PF02518">
    <property type="entry name" value="HATPase_c"/>
    <property type="match status" value="1"/>
</dbReference>
<dbReference type="InterPro" id="IPR005467">
    <property type="entry name" value="His_kinase_dom"/>
</dbReference>
<dbReference type="PROSITE" id="PS50885">
    <property type="entry name" value="HAMP"/>
    <property type="match status" value="1"/>
</dbReference>
<keyword evidence="5" id="KW-0547">Nucleotide-binding</keyword>
<feature type="transmembrane region" description="Helical" evidence="9">
    <location>
        <begin position="20"/>
        <end position="41"/>
    </location>
</feature>
<evidence type="ECO:0000256" key="5">
    <source>
        <dbReference type="ARBA" id="ARBA00022741"/>
    </source>
</evidence>
<dbReference type="GO" id="GO:0005524">
    <property type="term" value="F:ATP binding"/>
    <property type="evidence" value="ECO:0007669"/>
    <property type="project" value="UniProtKB-KW"/>
</dbReference>
<comment type="caution">
    <text evidence="12">The sequence shown here is derived from an EMBL/GenBank/DDBJ whole genome shotgun (WGS) entry which is preliminary data.</text>
</comment>
<dbReference type="Gene3D" id="6.10.340.10">
    <property type="match status" value="1"/>
</dbReference>
<dbReference type="SUPFAM" id="SSF55874">
    <property type="entry name" value="ATPase domain of HSP90 chaperone/DNA topoisomerase II/histidine kinase"/>
    <property type="match status" value="1"/>
</dbReference>
<protein>
    <recommendedName>
        <fullName evidence="2">histidine kinase</fullName>
        <ecNumber evidence="2">2.7.13.3</ecNumber>
    </recommendedName>
</protein>
<feature type="domain" description="Histidine kinase" evidence="10">
    <location>
        <begin position="536"/>
        <end position="634"/>
    </location>
</feature>
<dbReference type="PROSITE" id="PS50109">
    <property type="entry name" value="HIS_KIN"/>
    <property type="match status" value="1"/>
</dbReference>
<evidence type="ECO:0000256" key="7">
    <source>
        <dbReference type="ARBA" id="ARBA00022840"/>
    </source>
</evidence>
<evidence type="ECO:0000313" key="12">
    <source>
        <dbReference type="EMBL" id="PWR76021.1"/>
    </source>
</evidence>
<keyword evidence="6" id="KW-0418">Kinase</keyword>
<dbReference type="AlphaFoldDB" id="A0A2V2NK81"/>
<dbReference type="CDD" id="cd00075">
    <property type="entry name" value="HATPase"/>
    <property type="match status" value="1"/>
</dbReference>
<dbReference type="PANTHER" id="PTHR44936:SF10">
    <property type="entry name" value="SENSOR PROTEIN RSTB"/>
    <property type="match status" value="1"/>
</dbReference>
<keyword evidence="8" id="KW-0175">Coiled coil</keyword>
<evidence type="ECO:0000256" key="1">
    <source>
        <dbReference type="ARBA" id="ARBA00000085"/>
    </source>
</evidence>
<evidence type="ECO:0000256" key="3">
    <source>
        <dbReference type="ARBA" id="ARBA00022553"/>
    </source>
</evidence>
<evidence type="ECO:0000259" key="11">
    <source>
        <dbReference type="PROSITE" id="PS50885"/>
    </source>
</evidence>
<keyword evidence="4" id="KW-0808">Transferase</keyword>
<dbReference type="InterPro" id="IPR036890">
    <property type="entry name" value="HATPase_C_sf"/>
</dbReference>
<evidence type="ECO:0000256" key="9">
    <source>
        <dbReference type="SAM" id="Phobius"/>
    </source>
</evidence>
<dbReference type="InterPro" id="IPR004358">
    <property type="entry name" value="Sig_transdc_His_kin-like_C"/>
</dbReference>
<dbReference type="GeneID" id="97608507"/>
<dbReference type="SMART" id="SM00387">
    <property type="entry name" value="HATPase_c"/>
    <property type="match status" value="1"/>
</dbReference>
<keyword evidence="13" id="KW-1185">Reference proteome</keyword>
<proteinExistence type="predicted"/>
<evidence type="ECO:0000256" key="6">
    <source>
        <dbReference type="ARBA" id="ARBA00022777"/>
    </source>
</evidence>
<organism evidence="12 13">
    <name type="scientific">Methanospirillum stamsii</name>
    <dbReference type="NCBI Taxonomy" id="1277351"/>
    <lineage>
        <taxon>Archaea</taxon>
        <taxon>Methanobacteriati</taxon>
        <taxon>Methanobacteriota</taxon>
        <taxon>Stenosarchaea group</taxon>
        <taxon>Methanomicrobia</taxon>
        <taxon>Methanomicrobiales</taxon>
        <taxon>Methanospirillaceae</taxon>
        <taxon>Methanospirillum</taxon>
    </lineage>
</organism>
<dbReference type="Proteomes" id="UP000245934">
    <property type="component" value="Unassembled WGS sequence"/>
</dbReference>
<gene>
    <name evidence="12" type="ORF">DLD82_01640</name>
</gene>
<dbReference type="RefSeq" id="WP_109939371.1">
    <property type="nucleotide sequence ID" value="NZ_CP176366.1"/>
</dbReference>
<reference evidence="12 13" key="1">
    <citation type="submission" date="2018-05" db="EMBL/GenBank/DDBJ databases">
        <title>Draft genome of Methanospirillum stamsii Pt1.</title>
        <authorList>
            <person name="Dueholm M.S."/>
            <person name="Nielsen P.H."/>
            <person name="Bakmann L.F."/>
            <person name="Otzen D.E."/>
        </authorList>
    </citation>
    <scope>NUCLEOTIDE SEQUENCE [LARGE SCALE GENOMIC DNA]</scope>
    <source>
        <strain evidence="12 13">Pt1</strain>
    </source>
</reference>
<dbReference type="EC" id="2.7.13.3" evidence="2"/>
<dbReference type="Gene3D" id="3.30.565.10">
    <property type="entry name" value="Histidine kinase-like ATPase, C-terminal domain"/>
    <property type="match status" value="1"/>
</dbReference>
<evidence type="ECO:0000256" key="8">
    <source>
        <dbReference type="SAM" id="Coils"/>
    </source>
</evidence>
<keyword evidence="9" id="KW-1133">Transmembrane helix</keyword>
<accession>A0A2V2NK81</accession>
<keyword evidence="9" id="KW-0812">Transmembrane</keyword>
<evidence type="ECO:0000256" key="2">
    <source>
        <dbReference type="ARBA" id="ARBA00012438"/>
    </source>
</evidence>
<comment type="catalytic activity">
    <reaction evidence="1">
        <text>ATP + protein L-histidine = ADP + protein N-phospho-L-histidine.</text>
        <dbReference type="EC" id="2.7.13.3"/>
    </reaction>
</comment>
<keyword evidence="7" id="KW-0067">ATP-binding</keyword>
<keyword evidence="9" id="KW-0472">Membrane</keyword>
<dbReference type="SUPFAM" id="SSF158472">
    <property type="entry name" value="HAMP domain-like"/>
    <property type="match status" value="1"/>
</dbReference>
<evidence type="ECO:0000256" key="4">
    <source>
        <dbReference type="ARBA" id="ARBA00022679"/>
    </source>
</evidence>
<dbReference type="GO" id="GO:0016020">
    <property type="term" value="C:membrane"/>
    <property type="evidence" value="ECO:0007669"/>
    <property type="project" value="InterPro"/>
</dbReference>
<dbReference type="GO" id="GO:0007165">
    <property type="term" value="P:signal transduction"/>
    <property type="evidence" value="ECO:0007669"/>
    <property type="project" value="InterPro"/>
</dbReference>
<dbReference type="InterPro" id="IPR003594">
    <property type="entry name" value="HATPase_dom"/>
</dbReference>
<dbReference type="InterPro" id="IPR003660">
    <property type="entry name" value="HAMP_dom"/>
</dbReference>
<dbReference type="PRINTS" id="PR00344">
    <property type="entry name" value="BCTRLSENSOR"/>
</dbReference>
<evidence type="ECO:0000259" key="10">
    <source>
        <dbReference type="PROSITE" id="PS50109"/>
    </source>
</evidence>
<dbReference type="EMBL" id="QGMZ01000005">
    <property type="protein sequence ID" value="PWR76021.1"/>
    <property type="molecule type" value="Genomic_DNA"/>
</dbReference>
<dbReference type="OrthoDB" id="342253at2157"/>
<feature type="domain" description="HAMP" evidence="11">
    <location>
        <begin position="349"/>
        <end position="401"/>
    </location>
</feature>
<feature type="coiled-coil region" evidence="8">
    <location>
        <begin position="393"/>
        <end position="423"/>
    </location>
</feature>
<dbReference type="GO" id="GO:0004673">
    <property type="term" value="F:protein histidine kinase activity"/>
    <property type="evidence" value="ECO:0007669"/>
    <property type="project" value="UniProtKB-EC"/>
</dbReference>
<evidence type="ECO:0000313" key="13">
    <source>
        <dbReference type="Proteomes" id="UP000245934"/>
    </source>
</evidence>